<keyword evidence="3" id="KW-1185">Reference proteome</keyword>
<dbReference type="InterPro" id="IPR052022">
    <property type="entry name" value="26kDa_periplasmic_antigen"/>
</dbReference>
<feature type="signal peptide" evidence="1">
    <location>
        <begin position="1"/>
        <end position="23"/>
    </location>
</feature>
<feature type="chain" id="PRO_5002870495" description="Periplasmic/secreted protein" evidence="1">
    <location>
        <begin position="24"/>
        <end position="241"/>
    </location>
</feature>
<dbReference type="AlphaFoldDB" id="B8GLK0"/>
<dbReference type="Proteomes" id="UP000002383">
    <property type="component" value="Chromosome"/>
</dbReference>
<evidence type="ECO:0000256" key="1">
    <source>
        <dbReference type="SAM" id="SignalP"/>
    </source>
</evidence>
<dbReference type="GO" id="GO:0006974">
    <property type="term" value="P:DNA damage response"/>
    <property type="evidence" value="ECO:0007669"/>
    <property type="project" value="TreeGrafter"/>
</dbReference>
<dbReference type="Gene3D" id="3.30.70.2970">
    <property type="entry name" value="Protein of unknown function (DUF541), domain 2"/>
    <property type="match status" value="1"/>
</dbReference>
<dbReference type="KEGG" id="tgr:Tgr7_2477"/>
<dbReference type="OrthoDB" id="5782817at2"/>
<evidence type="ECO:0000313" key="2">
    <source>
        <dbReference type="EMBL" id="ACL73555.1"/>
    </source>
</evidence>
<dbReference type="eggNOG" id="COG3471">
    <property type="taxonomic scope" value="Bacteria"/>
</dbReference>
<protein>
    <recommendedName>
        <fullName evidence="4">Periplasmic/secreted protein</fullName>
    </recommendedName>
</protein>
<dbReference type="PANTHER" id="PTHR34387:SF1">
    <property type="entry name" value="PERIPLASMIC IMMUNOGENIC PROTEIN"/>
    <property type="match status" value="1"/>
</dbReference>
<reference evidence="2 3" key="1">
    <citation type="journal article" date="2011" name="Stand. Genomic Sci.">
        <title>Complete genome sequence of 'Thioalkalivibrio sulfidophilus' HL-EbGr7.</title>
        <authorList>
            <person name="Muyzer G."/>
            <person name="Sorokin D.Y."/>
            <person name="Mavromatis K."/>
            <person name="Lapidus A."/>
            <person name="Clum A."/>
            <person name="Ivanova N."/>
            <person name="Pati A."/>
            <person name="d'Haeseleer P."/>
            <person name="Woyke T."/>
            <person name="Kyrpides N.C."/>
        </authorList>
    </citation>
    <scope>NUCLEOTIDE SEQUENCE [LARGE SCALE GENOMIC DNA]</scope>
    <source>
        <strain evidence="2 3">HL-EbGR7</strain>
    </source>
</reference>
<dbReference type="InterPro" id="IPR007497">
    <property type="entry name" value="SIMPL/DUF541"/>
</dbReference>
<dbReference type="EMBL" id="CP001339">
    <property type="protein sequence ID" value="ACL73555.1"/>
    <property type="molecule type" value="Genomic_DNA"/>
</dbReference>
<evidence type="ECO:0008006" key="4">
    <source>
        <dbReference type="Google" id="ProtNLM"/>
    </source>
</evidence>
<dbReference type="Pfam" id="PF04402">
    <property type="entry name" value="SIMPL"/>
    <property type="match status" value="1"/>
</dbReference>
<dbReference type="STRING" id="396588.Tgr7_2477"/>
<dbReference type="HOGENOM" id="CLU_086898_2_0_6"/>
<proteinExistence type="predicted"/>
<evidence type="ECO:0000313" key="3">
    <source>
        <dbReference type="Proteomes" id="UP000002383"/>
    </source>
</evidence>
<dbReference type="Gene3D" id="3.30.110.170">
    <property type="entry name" value="Protein of unknown function (DUF541), domain 1"/>
    <property type="match status" value="1"/>
</dbReference>
<keyword evidence="1" id="KW-0732">Signal</keyword>
<accession>B8GLK0</accession>
<gene>
    <name evidence="2" type="ordered locus">Tgr7_2477</name>
</gene>
<dbReference type="RefSeq" id="WP_012639030.1">
    <property type="nucleotide sequence ID" value="NC_011901.1"/>
</dbReference>
<sequence precursor="true">MRPHPLLTSLLLCLLLLPLTALADDDDAVRLHLSAFSEQEVDNDLMRVTLQVERSGRDTARLAREVREIMDRALRTGRDHPTVKLRTPAYTTQPVYEHRDNQTRQTGWRIIQTLELESTDLESATTLVGKLQEGELRVIQMGFAVSDETRERVRKVLSEQAIDLWRAKAAAAAARVQASHWRPAELHLQDELDGPPIRPLMARAMDAAMESAPAVEAGTSRLRVQVSGTALALGVKAEALR</sequence>
<organism evidence="2 3">
    <name type="scientific">Thioalkalivibrio sulfidiphilus (strain HL-EbGR7)</name>
    <dbReference type="NCBI Taxonomy" id="396588"/>
    <lineage>
        <taxon>Bacteria</taxon>
        <taxon>Pseudomonadati</taxon>
        <taxon>Pseudomonadota</taxon>
        <taxon>Gammaproteobacteria</taxon>
        <taxon>Chromatiales</taxon>
        <taxon>Ectothiorhodospiraceae</taxon>
        <taxon>Thioalkalivibrio</taxon>
    </lineage>
</organism>
<name>B8GLK0_THISH</name>
<dbReference type="PANTHER" id="PTHR34387">
    <property type="entry name" value="SLR1258 PROTEIN"/>
    <property type="match status" value="1"/>
</dbReference>